<dbReference type="GO" id="GO:0008270">
    <property type="term" value="F:zinc ion binding"/>
    <property type="evidence" value="ECO:0007669"/>
    <property type="project" value="UniProtKB-KW"/>
</dbReference>
<dbReference type="Pfam" id="PF00096">
    <property type="entry name" value="zf-C2H2"/>
    <property type="match status" value="1"/>
</dbReference>
<evidence type="ECO:0000256" key="4">
    <source>
        <dbReference type="ARBA" id="ARBA00022833"/>
    </source>
</evidence>
<dbReference type="InterPro" id="IPR013087">
    <property type="entry name" value="Znf_C2H2_type"/>
</dbReference>
<dbReference type="Proteomes" id="UP000683360">
    <property type="component" value="Unassembled WGS sequence"/>
</dbReference>
<keyword evidence="3 5" id="KW-0863">Zinc-finger</keyword>
<gene>
    <name evidence="8" type="ORF">MEDL_15753</name>
</gene>
<evidence type="ECO:0000256" key="1">
    <source>
        <dbReference type="ARBA" id="ARBA00022723"/>
    </source>
</evidence>
<evidence type="ECO:0000256" key="6">
    <source>
        <dbReference type="SAM" id="SignalP"/>
    </source>
</evidence>
<evidence type="ECO:0000256" key="3">
    <source>
        <dbReference type="ARBA" id="ARBA00022771"/>
    </source>
</evidence>
<feature type="signal peptide" evidence="6">
    <location>
        <begin position="1"/>
        <end position="19"/>
    </location>
</feature>
<dbReference type="PROSITE" id="PS00028">
    <property type="entry name" value="ZINC_FINGER_C2H2_1"/>
    <property type="match status" value="3"/>
</dbReference>
<dbReference type="OrthoDB" id="6040519at2759"/>
<keyword evidence="9" id="KW-1185">Reference proteome</keyword>
<dbReference type="EMBL" id="CAJPWZ010000833">
    <property type="protein sequence ID" value="CAG2201125.1"/>
    <property type="molecule type" value="Genomic_DNA"/>
</dbReference>
<keyword evidence="4" id="KW-0862">Zinc</keyword>
<keyword evidence="1" id="KW-0479">Metal-binding</keyword>
<keyword evidence="2" id="KW-0677">Repeat</keyword>
<reference evidence="8" key="1">
    <citation type="submission" date="2021-03" db="EMBL/GenBank/DDBJ databases">
        <authorList>
            <person name="Bekaert M."/>
        </authorList>
    </citation>
    <scope>NUCLEOTIDE SEQUENCE</scope>
</reference>
<evidence type="ECO:0000256" key="2">
    <source>
        <dbReference type="ARBA" id="ARBA00022737"/>
    </source>
</evidence>
<dbReference type="PANTHER" id="PTHR24379">
    <property type="entry name" value="KRAB AND ZINC FINGER DOMAIN-CONTAINING"/>
    <property type="match status" value="1"/>
</dbReference>
<accession>A0A8S3R302</accession>
<dbReference type="PANTHER" id="PTHR24379:SF121">
    <property type="entry name" value="C2H2-TYPE DOMAIN-CONTAINING PROTEIN"/>
    <property type="match status" value="1"/>
</dbReference>
<dbReference type="AlphaFoldDB" id="A0A8S3R302"/>
<protein>
    <submittedName>
        <fullName evidence="8">KRAB</fullName>
    </submittedName>
</protein>
<proteinExistence type="predicted"/>
<comment type="caution">
    <text evidence="8">The sequence shown here is derived from an EMBL/GenBank/DDBJ whole genome shotgun (WGS) entry which is preliminary data.</text>
</comment>
<organism evidence="8 9">
    <name type="scientific">Mytilus edulis</name>
    <name type="common">Blue mussel</name>
    <dbReference type="NCBI Taxonomy" id="6550"/>
    <lineage>
        <taxon>Eukaryota</taxon>
        <taxon>Metazoa</taxon>
        <taxon>Spiralia</taxon>
        <taxon>Lophotrochozoa</taxon>
        <taxon>Mollusca</taxon>
        <taxon>Bivalvia</taxon>
        <taxon>Autobranchia</taxon>
        <taxon>Pteriomorphia</taxon>
        <taxon>Mytilida</taxon>
        <taxon>Mytiloidea</taxon>
        <taxon>Mytilidae</taxon>
        <taxon>Mytilinae</taxon>
        <taxon>Mytilus</taxon>
    </lineage>
</organism>
<dbReference type="SMART" id="SM00355">
    <property type="entry name" value="ZnF_C2H2"/>
    <property type="match status" value="6"/>
</dbReference>
<evidence type="ECO:0000313" key="9">
    <source>
        <dbReference type="Proteomes" id="UP000683360"/>
    </source>
</evidence>
<evidence type="ECO:0000259" key="7">
    <source>
        <dbReference type="PROSITE" id="PS50157"/>
    </source>
</evidence>
<sequence length="278" mass="31899">MHMKIMLTALLLVSGKSYGHKINKGIGDHERPSDCGDLKKSEYKSGVYKIYPDGTSGFHVFVTWRLMKAVGRFKLTMDESFEIEGIDESLVTIEVETENQNEFKCNVCQFSSNYKRNLTRRMDSKHAAPAHEVTTKTQLCSICGKMYKTPYGLSLHVKTIHEKVFRYQCYVCQRGFATLWNYKGHVASHDTALKERCSICNATYQYKKSLLQHHNTCHRSKEEKTTYECSVCQLVVSSKSSPTEHTKAIHNGRFVACTKCGKQFKWRSSLAYHNNMCN</sequence>
<dbReference type="Gene3D" id="3.30.160.60">
    <property type="entry name" value="Classic Zinc Finger"/>
    <property type="match status" value="3"/>
</dbReference>
<evidence type="ECO:0000256" key="5">
    <source>
        <dbReference type="PROSITE-ProRule" id="PRU00042"/>
    </source>
</evidence>
<name>A0A8S3R302_MYTED</name>
<dbReference type="SUPFAM" id="SSF57667">
    <property type="entry name" value="beta-beta-alpha zinc fingers"/>
    <property type="match status" value="2"/>
</dbReference>
<evidence type="ECO:0000313" key="8">
    <source>
        <dbReference type="EMBL" id="CAG2201125.1"/>
    </source>
</evidence>
<dbReference type="PROSITE" id="PS50157">
    <property type="entry name" value="ZINC_FINGER_C2H2_2"/>
    <property type="match status" value="1"/>
</dbReference>
<feature type="chain" id="PRO_5035921122" evidence="6">
    <location>
        <begin position="20"/>
        <end position="278"/>
    </location>
</feature>
<keyword evidence="6" id="KW-0732">Signal</keyword>
<feature type="domain" description="C2H2-type" evidence="7">
    <location>
        <begin position="255"/>
        <end position="278"/>
    </location>
</feature>
<dbReference type="InterPro" id="IPR036236">
    <property type="entry name" value="Znf_C2H2_sf"/>
</dbReference>